<dbReference type="RefSeq" id="WP_163877558.1">
    <property type="nucleotide sequence ID" value="NZ_WUEP01000007.1"/>
</dbReference>
<name>A0A6N9ZEW8_9HYPH</name>
<reference evidence="6 7" key="1">
    <citation type="submission" date="2019-12" db="EMBL/GenBank/DDBJ databases">
        <title>Rhizobium genotypes associated with high levels of biological nitrogen fixation by grain legumes in a temperate-maritime cropping system.</title>
        <authorList>
            <person name="Maluk M."/>
            <person name="Francesc Ferrando Molina F."/>
            <person name="Lopez Del Egido L."/>
            <person name="Lafos M."/>
            <person name="Langarica-Fuentes A."/>
            <person name="Gebre Yohannes G."/>
            <person name="Young M.W."/>
            <person name="Martin P."/>
            <person name="Gantlett R."/>
            <person name="Kenicer G."/>
            <person name="Hawes C."/>
            <person name="Begg G.S."/>
            <person name="Quilliam R.S."/>
            <person name="Squire G.R."/>
            <person name="Poole P.S."/>
            <person name="Young P.W."/>
            <person name="Iannetta P.M."/>
            <person name="James E.K."/>
        </authorList>
    </citation>
    <scope>NUCLEOTIDE SEQUENCE [LARGE SCALE GENOMIC DNA]</scope>
    <source>
        <strain evidence="6 7">JHI2449</strain>
    </source>
</reference>
<dbReference type="PANTHER" id="PTHR44366">
    <property type="entry name" value="UDP-N-ACETYLGLUCOSAMINE--PEPTIDE N-ACETYLGLUCOSAMINYLTRANSFERASE 110 KDA SUBUNIT"/>
    <property type="match status" value="1"/>
</dbReference>
<evidence type="ECO:0000256" key="4">
    <source>
        <dbReference type="ARBA" id="ARBA00022803"/>
    </source>
</evidence>
<dbReference type="InterPro" id="IPR037919">
    <property type="entry name" value="OGT"/>
</dbReference>
<dbReference type="SUPFAM" id="SSF53756">
    <property type="entry name" value="UDP-Glycosyltransferase/glycogen phosphorylase"/>
    <property type="match status" value="1"/>
</dbReference>
<evidence type="ECO:0000256" key="2">
    <source>
        <dbReference type="ARBA" id="ARBA00022679"/>
    </source>
</evidence>
<dbReference type="SUPFAM" id="SSF48452">
    <property type="entry name" value="TPR-like"/>
    <property type="match status" value="1"/>
</dbReference>
<protein>
    <submittedName>
        <fullName evidence="6">Glycosyl transferase</fullName>
    </submittedName>
</protein>
<dbReference type="EMBL" id="WUEP01000007">
    <property type="protein sequence ID" value="NEH91639.1"/>
    <property type="molecule type" value="Genomic_DNA"/>
</dbReference>
<keyword evidence="3" id="KW-0677">Repeat</keyword>
<comment type="pathway">
    <text evidence="1">Protein modification; protein glycosylation.</text>
</comment>
<dbReference type="Proteomes" id="UP000468864">
    <property type="component" value="Unassembled WGS sequence"/>
</dbReference>
<keyword evidence="2 6" id="KW-0808">Transferase</keyword>
<dbReference type="Gene3D" id="3.40.50.11380">
    <property type="match status" value="1"/>
</dbReference>
<evidence type="ECO:0000256" key="3">
    <source>
        <dbReference type="ARBA" id="ARBA00022737"/>
    </source>
</evidence>
<feature type="domain" description="O-GlcNAc transferase C-terminal" evidence="5">
    <location>
        <begin position="437"/>
        <end position="621"/>
    </location>
</feature>
<dbReference type="PANTHER" id="PTHR44366:SF1">
    <property type="entry name" value="UDP-N-ACETYLGLUCOSAMINE--PEPTIDE N-ACETYLGLUCOSAMINYLTRANSFERASE 110 KDA SUBUNIT"/>
    <property type="match status" value="1"/>
</dbReference>
<dbReference type="Gene3D" id="3.40.50.2000">
    <property type="entry name" value="Glycogen Phosphorylase B"/>
    <property type="match status" value="1"/>
</dbReference>
<dbReference type="Gene3D" id="1.25.40.10">
    <property type="entry name" value="Tetratricopeptide repeat domain"/>
    <property type="match status" value="1"/>
</dbReference>
<evidence type="ECO:0000313" key="6">
    <source>
        <dbReference type="EMBL" id="NEH91639.1"/>
    </source>
</evidence>
<organism evidence="6 7">
    <name type="scientific">Rhizobium laguerreae</name>
    <dbReference type="NCBI Taxonomy" id="1076926"/>
    <lineage>
        <taxon>Bacteria</taxon>
        <taxon>Pseudomonadati</taxon>
        <taxon>Pseudomonadota</taxon>
        <taxon>Alphaproteobacteria</taxon>
        <taxon>Hyphomicrobiales</taxon>
        <taxon>Rhizobiaceae</taxon>
        <taxon>Rhizobium/Agrobacterium group</taxon>
        <taxon>Rhizobium</taxon>
    </lineage>
</organism>
<dbReference type="GO" id="GO:0006493">
    <property type="term" value="P:protein O-linked glycosylation"/>
    <property type="evidence" value="ECO:0007669"/>
    <property type="project" value="InterPro"/>
</dbReference>
<dbReference type="AlphaFoldDB" id="A0A6N9ZEW8"/>
<dbReference type="GO" id="GO:0097363">
    <property type="term" value="F:protein O-acetylglucosaminyltransferase activity"/>
    <property type="evidence" value="ECO:0007669"/>
    <property type="project" value="TreeGrafter"/>
</dbReference>
<accession>A0A6N9ZEW8</accession>
<feature type="domain" description="O-GlcNAc transferase C-terminal" evidence="5">
    <location>
        <begin position="270"/>
        <end position="423"/>
    </location>
</feature>
<sequence>MRASAIDSHARTFPSRSWVLNSKVSFSAASKDYQMGRYTQSLATLNQLMDIQQDAKTYALLAKNLVQLGFKADAAKAYGLAGNCEGPNTYEYQKQAAKLHYETGSEDDALLIAMRNLSKAQEDPELAFIITAIYLKRQQRDIIRPFKTVLSQSQNPDHMRLAALLLSDDLNDPTNQSLSRNLFKRFPGNLAFRFLHLVFAREFNEFEEASKHQAVIDAALAKGDVEILRKDNPFYHLHWCGNEDFNRYATIGFAPLNPERVSFRRSQPHSWSDKIRIGYMSSDFWDSHATMKLLQRILELHDKDRFDVTLFCHTGPEYLKHNTTDRSRWGRIVTVHGFSDQAVLEVVREHNIDIMVDLKGHTSGSRATAFNLPLAPVHVGWLGFPGSTVNIDLDYVIGDHSVLPEAAKPFYHEKFCRLPESYQPNDPMHRPKPRPVTREQLGLPEDAFIFASFNGNRKITPETINSWCRILKRAPNSVLWLMANTPRNQANLLKQFQTAGISPKRIIFCPRAPYEEHIDRQQAADLGIDTFPVNGHTTTSEQLWGGLPVLTVKGTNFASRVSESLLRAIDLPDLVAPDLQAYEDMAVELAENSGRIAEYKAHLKEKRYIAPLFDAERFCDHLEKAYEVMAERAKQGLAPDHMDIPALPPRTAPFAAERGFSDRYSARLSEA</sequence>
<comment type="caution">
    <text evidence="6">The sequence shown here is derived from an EMBL/GenBank/DDBJ whole genome shotgun (WGS) entry which is preliminary data.</text>
</comment>
<keyword evidence="4" id="KW-0802">TPR repeat</keyword>
<dbReference type="InterPro" id="IPR029489">
    <property type="entry name" value="OGT/SEC/SPY_C"/>
</dbReference>
<evidence type="ECO:0000313" key="7">
    <source>
        <dbReference type="Proteomes" id="UP000468864"/>
    </source>
</evidence>
<evidence type="ECO:0000256" key="1">
    <source>
        <dbReference type="ARBA" id="ARBA00004922"/>
    </source>
</evidence>
<dbReference type="Pfam" id="PF13844">
    <property type="entry name" value="Glyco_transf_41"/>
    <property type="match status" value="2"/>
</dbReference>
<dbReference type="InterPro" id="IPR011990">
    <property type="entry name" value="TPR-like_helical_dom_sf"/>
</dbReference>
<evidence type="ECO:0000259" key="5">
    <source>
        <dbReference type="Pfam" id="PF13844"/>
    </source>
</evidence>
<proteinExistence type="predicted"/>
<gene>
    <name evidence="6" type="ORF">GR206_11420</name>
</gene>